<dbReference type="PROSITE" id="PS51704">
    <property type="entry name" value="GP_PDE"/>
    <property type="match status" value="1"/>
</dbReference>
<dbReference type="AlphaFoldDB" id="A0A162SP12"/>
<protein>
    <submittedName>
        <fullName evidence="2">Glycerophosphoryl diester phosphodiesterase</fullName>
        <ecNumber evidence="2">3.1.4.46</ecNumber>
    </submittedName>
</protein>
<dbReference type="OrthoDB" id="384721at2"/>
<evidence type="ECO:0000313" key="3">
    <source>
        <dbReference type="Proteomes" id="UP000076603"/>
    </source>
</evidence>
<gene>
    <name evidence="2" type="primary">ugpQ_2</name>
    <name evidence="2" type="ORF">CLMAG_34420</name>
</gene>
<reference evidence="2 3" key="1">
    <citation type="submission" date="2016-04" db="EMBL/GenBank/DDBJ databases">
        <title>Genome sequence of Clostridium magnum DSM 2767.</title>
        <authorList>
            <person name="Poehlein A."/>
            <person name="Uhlig R."/>
            <person name="Fischer R."/>
            <person name="Bahl H."/>
            <person name="Daniel R."/>
        </authorList>
    </citation>
    <scope>NUCLEOTIDE SEQUENCE [LARGE SCALE GENOMIC DNA]</scope>
    <source>
        <strain evidence="2 3">DSM 2767</strain>
    </source>
</reference>
<dbReference type="PANTHER" id="PTHR46211">
    <property type="entry name" value="GLYCEROPHOSPHORYL DIESTER PHOSPHODIESTERASE"/>
    <property type="match status" value="1"/>
</dbReference>
<keyword evidence="2" id="KW-0378">Hydrolase</keyword>
<organism evidence="2 3">
    <name type="scientific">Clostridium magnum DSM 2767</name>
    <dbReference type="NCBI Taxonomy" id="1121326"/>
    <lineage>
        <taxon>Bacteria</taxon>
        <taxon>Bacillati</taxon>
        <taxon>Bacillota</taxon>
        <taxon>Clostridia</taxon>
        <taxon>Eubacteriales</taxon>
        <taxon>Clostridiaceae</taxon>
        <taxon>Clostridium</taxon>
    </lineage>
</organism>
<accession>A0A162SP12</accession>
<dbReference type="PATRIC" id="fig|1121326.3.peg.3481"/>
<evidence type="ECO:0000259" key="1">
    <source>
        <dbReference type="PROSITE" id="PS51704"/>
    </source>
</evidence>
<name>A0A162SP12_9CLOT</name>
<dbReference type="InterPro" id="IPR030395">
    <property type="entry name" value="GP_PDE_dom"/>
</dbReference>
<comment type="caution">
    <text evidence="2">The sequence shown here is derived from an EMBL/GenBank/DDBJ whole genome shotgun (WGS) entry which is preliminary data.</text>
</comment>
<dbReference type="CDD" id="cd08563">
    <property type="entry name" value="GDPD_TtGDE_like"/>
    <property type="match status" value="1"/>
</dbReference>
<dbReference type="STRING" id="1121326.CLMAG_34420"/>
<dbReference type="PANTHER" id="PTHR46211:SF1">
    <property type="entry name" value="GLYCEROPHOSPHODIESTER PHOSPHODIESTERASE, CYTOPLASMIC"/>
    <property type="match status" value="1"/>
</dbReference>
<feature type="domain" description="GP-PDE" evidence="1">
    <location>
        <begin position="4"/>
        <end position="241"/>
    </location>
</feature>
<dbReference type="GO" id="GO:0006629">
    <property type="term" value="P:lipid metabolic process"/>
    <property type="evidence" value="ECO:0007669"/>
    <property type="project" value="InterPro"/>
</dbReference>
<dbReference type="Pfam" id="PF03009">
    <property type="entry name" value="GDPD"/>
    <property type="match status" value="1"/>
</dbReference>
<dbReference type="RefSeq" id="WP_066624786.1">
    <property type="nucleotide sequence ID" value="NZ_FQXL01000005.1"/>
</dbReference>
<dbReference type="EC" id="3.1.4.46" evidence="2"/>
<keyword evidence="3" id="KW-1185">Reference proteome</keyword>
<dbReference type="EMBL" id="LWAE01000003">
    <property type="protein sequence ID" value="KZL91683.1"/>
    <property type="molecule type" value="Genomic_DNA"/>
</dbReference>
<dbReference type="GO" id="GO:0008889">
    <property type="term" value="F:glycerophosphodiester phosphodiesterase activity"/>
    <property type="evidence" value="ECO:0007669"/>
    <property type="project" value="UniProtKB-EC"/>
</dbReference>
<dbReference type="Gene3D" id="3.20.20.190">
    <property type="entry name" value="Phosphatidylinositol (PI) phosphodiesterase"/>
    <property type="match status" value="1"/>
</dbReference>
<dbReference type="InterPro" id="IPR017946">
    <property type="entry name" value="PLC-like_Pdiesterase_TIM-brl"/>
</dbReference>
<dbReference type="Proteomes" id="UP000076603">
    <property type="component" value="Unassembled WGS sequence"/>
</dbReference>
<proteinExistence type="predicted"/>
<evidence type="ECO:0000313" key="2">
    <source>
        <dbReference type="EMBL" id="KZL91683.1"/>
    </source>
</evidence>
<dbReference type="SUPFAM" id="SSF51695">
    <property type="entry name" value="PLC-like phosphodiesterases"/>
    <property type="match status" value="1"/>
</dbReference>
<sequence>MKRSLNIAHRGFSGEYPENTMVAFRKAIEAGCDGIETDLHMTKDGVIVICHDETIDRTTNGTGFICDYTYSELCEFDAGIKFNRQFEGERIPNIDEFLDYVMDKNLLINLELKNDMIPYSELEKKVIDKVYEFGVEKNVIISSFNHYSMIRVKEYDKNIKTGLLYTAVLYKAHEYIKTVGADAMHPFFSSVMNKKIVTDIKKNGIIINAYTVNEKKYMERLIELGIDGIITNYPDKLKKILENS</sequence>